<protein>
    <submittedName>
        <fullName evidence="1">Uncharacterized protein</fullName>
    </submittedName>
</protein>
<organism evidence="1">
    <name type="scientific">Tanacetum cinerariifolium</name>
    <name type="common">Dalmatian daisy</name>
    <name type="synonym">Chrysanthemum cinerariifolium</name>
    <dbReference type="NCBI Taxonomy" id="118510"/>
    <lineage>
        <taxon>Eukaryota</taxon>
        <taxon>Viridiplantae</taxon>
        <taxon>Streptophyta</taxon>
        <taxon>Embryophyta</taxon>
        <taxon>Tracheophyta</taxon>
        <taxon>Spermatophyta</taxon>
        <taxon>Magnoliopsida</taxon>
        <taxon>eudicotyledons</taxon>
        <taxon>Gunneridae</taxon>
        <taxon>Pentapetalae</taxon>
        <taxon>asterids</taxon>
        <taxon>campanulids</taxon>
        <taxon>Asterales</taxon>
        <taxon>Asteraceae</taxon>
        <taxon>Asteroideae</taxon>
        <taxon>Anthemideae</taxon>
        <taxon>Anthemidinae</taxon>
        <taxon>Tanacetum</taxon>
    </lineage>
</organism>
<accession>A0A6L2MHM8</accession>
<gene>
    <name evidence="1" type="ORF">Tci_044250</name>
</gene>
<sequence length="458" mass="52027">MSTSTTHQQSLADVSSETRPLMLERAKKLEKSHDPLALVVHTASSSRIPSPYYVTHPFSVVDHDDDYQRDAFQNNYEGPLTSPMMLLARATQRFSNPTNNHLHNYSNTRNQAIVQADRVNIQSRNSGSAANVQCYNCREKGVTLTDEHNDFLVVDATRMDKIEELSTDICLMARIQPKNIDSDEGPSYDMYFSMSNIIFDEPNVDVNSGSVEYNNNVQASYELEKLAIKAYKEAGKQQISANKVKQQNKVLTQQLELYKEKMLLAKPDVAGVTLINEHNDFVVVDATRMDEIEELSTNICLMTRIQPPNIDSIEGPSYDSAFLSEEQKQSTRYVNPLFANDNQEQKYPNQPKITNDTIGNDHIDSNIIFNEPNVDINSGSVEYDNNVQASYELEQLAIKAYKEAKKQQINDNKVKQQNKVLTQQHELYKKKVWVSEMTKGTKATILMNLLRLIVKQGD</sequence>
<proteinExistence type="predicted"/>
<name>A0A6L2MHM8_TANCI</name>
<reference evidence="1" key="1">
    <citation type="journal article" date="2019" name="Sci. Rep.">
        <title>Draft genome of Tanacetum cinerariifolium, the natural source of mosquito coil.</title>
        <authorList>
            <person name="Yamashiro T."/>
            <person name="Shiraishi A."/>
            <person name="Satake H."/>
            <person name="Nakayama K."/>
        </authorList>
    </citation>
    <scope>NUCLEOTIDE SEQUENCE</scope>
</reference>
<comment type="caution">
    <text evidence="1">The sequence shown here is derived from an EMBL/GenBank/DDBJ whole genome shotgun (WGS) entry which is preliminary data.</text>
</comment>
<evidence type="ECO:0000313" key="1">
    <source>
        <dbReference type="EMBL" id="GEU72272.1"/>
    </source>
</evidence>
<dbReference type="AlphaFoldDB" id="A0A6L2MHM8"/>
<dbReference type="EMBL" id="BKCJ010006459">
    <property type="protein sequence ID" value="GEU72272.1"/>
    <property type="molecule type" value="Genomic_DNA"/>
</dbReference>